<feature type="region of interest" description="Disordered" evidence="2">
    <location>
        <begin position="1"/>
        <end position="27"/>
    </location>
</feature>
<comment type="caution">
    <text evidence="4">The sequence shown here is derived from an EMBL/GenBank/DDBJ whole genome shotgun (WGS) entry which is preliminary data.</text>
</comment>
<evidence type="ECO:0000259" key="3">
    <source>
        <dbReference type="Pfam" id="PF00168"/>
    </source>
</evidence>
<sequence length="526" mass="58391">NRTRSKSLRSQSWTPSKALGPARRPDALGSIDRGIGMLGRAYQKSLSFDQGPAVQKSFLVRLKDAAVELKKSITQQAVQQKRPVLTIELRAYTQTVSMPFRSVFVKPFFVHDVEKCLESGDWKRSAYSMPAHLQIADGQQPERGALAAEDHISFIYGVIEGASSLPVGPGGPPEAYCVVHAISTQGGRHFVHRTRSMKQLACPQWHEAFYAGIPEDFEVARLQLGVYGLNANGFSHAARKAAGGLLSVVHAASGGDFPTEKEASKEEDDWFIGRAHVDLTTVISGSLIAEEVPVQGGSNPKQDRITSGFRLMPCVAFEVMVERRLRPSFTIHSGDGVQMIPRRHHQMTRSSDPVMQSLPILDGGQLPMLTIEDTDLEAAAQEAMELARTGTLAMRKGVKPDWSKIKEEEEPEDEPPAKPMSLLEDSQLSSFIAERKQKEVEAKEVQQRLVDFTRREPRRKVRSLPVLKTKFGETPESLFHLSNLQEPPKVVQARFSAGLAASSVSRELQEKPMFTKLQWRRPTDLL</sequence>
<feature type="coiled-coil region" evidence="1">
    <location>
        <begin position="428"/>
        <end position="455"/>
    </location>
</feature>
<dbReference type="Proteomes" id="UP001178507">
    <property type="component" value="Unassembled WGS sequence"/>
</dbReference>
<keyword evidence="5" id="KW-1185">Reference proteome</keyword>
<feature type="region of interest" description="Disordered" evidence="2">
    <location>
        <begin position="399"/>
        <end position="423"/>
    </location>
</feature>
<reference evidence="4" key="1">
    <citation type="submission" date="2023-08" db="EMBL/GenBank/DDBJ databases">
        <authorList>
            <person name="Chen Y."/>
            <person name="Shah S."/>
            <person name="Dougan E. K."/>
            <person name="Thang M."/>
            <person name="Chan C."/>
        </authorList>
    </citation>
    <scope>NUCLEOTIDE SEQUENCE</scope>
</reference>
<organism evidence="4 5">
    <name type="scientific">Effrenium voratum</name>
    <dbReference type="NCBI Taxonomy" id="2562239"/>
    <lineage>
        <taxon>Eukaryota</taxon>
        <taxon>Sar</taxon>
        <taxon>Alveolata</taxon>
        <taxon>Dinophyceae</taxon>
        <taxon>Suessiales</taxon>
        <taxon>Symbiodiniaceae</taxon>
        <taxon>Effrenium</taxon>
    </lineage>
</organism>
<dbReference type="Gene3D" id="2.60.40.150">
    <property type="entry name" value="C2 domain"/>
    <property type="match status" value="1"/>
</dbReference>
<gene>
    <name evidence="4" type="ORF">EVOR1521_LOCUS19553</name>
</gene>
<feature type="non-terminal residue" evidence="4">
    <location>
        <position position="526"/>
    </location>
</feature>
<evidence type="ECO:0000313" key="5">
    <source>
        <dbReference type="Proteomes" id="UP001178507"/>
    </source>
</evidence>
<dbReference type="AlphaFoldDB" id="A0AA36IW14"/>
<dbReference type="InterPro" id="IPR000008">
    <property type="entry name" value="C2_dom"/>
</dbReference>
<accession>A0AA36IW14</accession>
<evidence type="ECO:0000256" key="1">
    <source>
        <dbReference type="SAM" id="Coils"/>
    </source>
</evidence>
<proteinExistence type="predicted"/>
<dbReference type="InterPro" id="IPR035892">
    <property type="entry name" value="C2_domain_sf"/>
</dbReference>
<dbReference type="Pfam" id="PF00168">
    <property type="entry name" value="C2"/>
    <property type="match status" value="1"/>
</dbReference>
<name>A0AA36IW14_9DINO</name>
<dbReference type="EMBL" id="CAUJNA010003024">
    <property type="protein sequence ID" value="CAJ1395028.1"/>
    <property type="molecule type" value="Genomic_DNA"/>
</dbReference>
<evidence type="ECO:0000256" key="2">
    <source>
        <dbReference type="SAM" id="MobiDB-lite"/>
    </source>
</evidence>
<dbReference type="SUPFAM" id="SSF49562">
    <property type="entry name" value="C2 domain (Calcium/lipid-binding domain, CaLB)"/>
    <property type="match status" value="1"/>
</dbReference>
<feature type="domain" description="C2" evidence="3">
    <location>
        <begin position="162"/>
        <end position="228"/>
    </location>
</feature>
<keyword evidence="1" id="KW-0175">Coiled coil</keyword>
<protein>
    <recommendedName>
        <fullName evidence="3">C2 domain-containing protein</fullName>
    </recommendedName>
</protein>
<evidence type="ECO:0000313" key="4">
    <source>
        <dbReference type="EMBL" id="CAJ1395028.1"/>
    </source>
</evidence>